<sequence length="159" mass="18477">MVKRWRYARRAPYFTRVISHLHFALFVSRFLVFHLCRSERHFDDEQQLDETVHLTESRRYCGCHGSGSSSFGQVTRLPLPRAPGEGQRCTRAVAQRRLIPEKLRTEHREFQNKVTTERLANAISQFLRVCSARATALLTWTIALLPSLITGPRIACFHR</sequence>
<evidence type="ECO:0000313" key="1">
    <source>
        <dbReference type="EMBL" id="KAK4103974.1"/>
    </source>
</evidence>
<reference evidence="1" key="1">
    <citation type="journal article" date="2023" name="Mol. Phylogenet. Evol.">
        <title>Genome-scale phylogeny and comparative genomics of the fungal order Sordariales.</title>
        <authorList>
            <person name="Hensen N."/>
            <person name="Bonometti L."/>
            <person name="Westerberg I."/>
            <person name="Brannstrom I.O."/>
            <person name="Guillou S."/>
            <person name="Cros-Aarteil S."/>
            <person name="Calhoun S."/>
            <person name="Haridas S."/>
            <person name="Kuo A."/>
            <person name="Mondo S."/>
            <person name="Pangilinan J."/>
            <person name="Riley R."/>
            <person name="LaButti K."/>
            <person name="Andreopoulos B."/>
            <person name="Lipzen A."/>
            <person name="Chen C."/>
            <person name="Yan M."/>
            <person name="Daum C."/>
            <person name="Ng V."/>
            <person name="Clum A."/>
            <person name="Steindorff A."/>
            <person name="Ohm R.A."/>
            <person name="Martin F."/>
            <person name="Silar P."/>
            <person name="Natvig D.O."/>
            <person name="Lalanne C."/>
            <person name="Gautier V."/>
            <person name="Ament-Velasquez S.L."/>
            <person name="Kruys A."/>
            <person name="Hutchinson M.I."/>
            <person name="Powell A.J."/>
            <person name="Barry K."/>
            <person name="Miller A.N."/>
            <person name="Grigoriev I.V."/>
            <person name="Debuchy R."/>
            <person name="Gladieux P."/>
            <person name="Hiltunen Thoren M."/>
            <person name="Johannesson H."/>
        </authorList>
    </citation>
    <scope>NUCLEOTIDE SEQUENCE</scope>
    <source>
        <strain evidence="1">CBS 757.83</strain>
    </source>
</reference>
<reference evidence="1" key="2">
    <citation type="submission" date="2023-05" db="EMBL/GenBank/DDBJ databases">
        <authorList>
            <consortium name="Lawrence Berkeley National Laboratory"/>
            <person name="Steindorff A."/>
            <person name="Hensen N."/>
            <person name="Bonometti L."/>
            <person name="Westerberg I."/>
            <person name="Brannstrom I.O."/>
            <person name="Guillou S."/>
            <person name="Cros-Aarteil S."/>
            <person name="Calhoun S."/>
            <person name="Haridas S."/>
            <person name="Kuo A."/>
            <person name="Mondo S."/>
            <person name="Pangilinan J."/>
            <person name="Riley R."/>
            <person name="Labutti K."/>
            <person name="Andreopoulos B."/>
            <person name="Lipzen A."/>
            <person name="Chen C."/>
            <person name="Yanf M."/>
            <person name="Daum C."/>
            <person name="Ng V."/>
            <person name="Clum A."/>
            <person name="Ohm R."/>
            <person name="Martin F."/>
            <person name="Silar P."/>
            <person name="Natvig D."/>
            <person name="Lalanne C."/>
            <person name="Gautier V."/>
            <person name="Ament-Velasquez S.L."/>
            <person name="Kruys A."/>
            <person name="Hutchinson M.I."/>
            <person name="Powell A.J."/>
            <person name="Barry K."/>
            <person name="Miller A.N."/>
            <person name="Grigoriev I.V."/>
            <person name="Debuchy R."/>
            <person name="Gladieux P."/>
            <person name="Thoren M.H."/>
            <person name="Johannesson H."/>
        </authorList>
    </citation>
    <scope>NUCLEOTIDE SEQUENCE</scope>
    <source>
        <strain evidence="1">CBS 757.83</strain>
    </source>
</reference>
<organism evidence="1 2">
    <name type="scientific">Parathielavia hyrcaniae</name>
    <dbReference type="NCBI Taxonomy" id="113614"/>
    <lineage>
        <taxon>Eukaryota</taxon>
        <taxon>Fungi</taxon>
        <taxon>Dikarya</taxon>
        <taxon>Ascomycota</taxon>
        <taxon>Pezizomycotina</taxon>
        <taxon>Sordariomycetes</taxon>
        <taxon>Sordariomycetidae</taxon>
        <taxon>Sordariales</taxon>
        <taxon>Chaetomiaceae</taxon>
        <taxon>Parathielavia</taxon>
    </lineage>
</organism>
<proteinExistence type="predicted"/>
<name>A0AAN6Q5M7_9PEZI</name>
<evidence type="ECO:0000313" key="2">
    <source>
        <dbReference type="Proteomes" id="UP001305647"/>
    </source>
</evidence>
<comment type="caution">
    <text evidence="1">The sequence shown here is derived from an EMBL/GenBank/DDBJ whole genome shotgun (WGS) entry which is preliminary data.</text>
</comment>
<accession>A0AAN6Q5M7</accession>
<keyword evidence="2" id="KW-1185">Reference proteome</keyword>
<dbReference type="AlphaFoldDB" id="A0AAN6Q5M7"/>
<dbReference type="EMBL" id="MU863627">
    <property type="protein sequence ID" value="KAK4103974.1"/>
    <property type="molecule type" value="Genomic_DNA"/>
</dbReference>
<dbReference type="Proteomes" id="UP001305647">
    <property type="component" value="Unassembled WGS sequence"/>
</dbReference>
<gene>
    <name evidence="1" type="ORF">N658DRAFT_237157</name>
</gene>
<protein>
    <submittedName>
        <fullName evidence="1">Uncharacterized protein</fullName>
    </submittedName>
</protein>